<keyword evidence="2" id="KW-1185">Reference proteome</keyword>
<proteinExistence type="predicted"/>
<dbReference type="SUPFAM" id="SSF47616">
    <property type="entry name" value="GST C-terminal domain-like"/>
    <property type="match status" value="1"/>
</dbReference>
<name>A0A839UXX6_9PROT</name>
<dbReference type="GO" id="GO:0004364">
    <property type="term" value="F:glutathione transferase activity"/>
    <property type="evidence" value="ECO:0007669"/>
    <property type="project" value="UniProtKB-EC"/>
</dbReference>
<protein>
    <submittedName>
        <fullName evidence="1">Glutathione S-transferase</fullName>
        <ecNumber evidence="1">2.5.1.18</ecNumber>
    </submittedName>
</protein>
<reference evidence="1 2" key="1">
    <citation type="submission" date="2020-08" db="EMBL/GenBank/DDBJ databases">
        <title>Genomic Encyclopedia of Type Strains, Phase III (KMG-III): the genomes of soil and plant-associated and newly described type strains.</title>
        <authorList>
            <person name="Whitman W."/>
        </authorList>
    </citation>
    <scope>NUCLEOTIDE SEQUENCE [LARGE SCALE GENOMIC DNA]</scope>
    <source>
        <strain evidence="1 2">CECT 8088</strain>
    </source>
</reference>
<dbReference type="Gene3D" id="3.40.30.10">
    <property type="entry name" value="Glutaredoxin"/>
    <property type="match status" value="1"/>
</dbReference>
<keyword evidence="1" id="KW-0808">Transferase</keyword>
<dbReference type="Proteomes" id="UP000557688">
    <property type="component" value="Unassembled WGS sequence"/>
</dbReference>
<dbReference type="Gene3D" id="1.20.1050.10">
    <property type="match status" value="1"/>
</dbReference>
<dbReference type="InterPro" id="IPR036282">
    <property type="entry name" value="Glutathione-S-Trfase_C_sf"/>
</dbReference>
<sequence length="196" mass="21066">MTAPAALVTDTAPVLRGWGLDDRSYTVRLGAALMGVGLAWLTDRRAEVQGPVLVRHGRDIVGVRAILRALADDALHPGWAEPAAEGWEERAAVIGERFSTLRRACLAAGRPETGSAAEAWTLLRPLEDRLAEQHEAGAAFLGGAHPAIADLLAFPAAALSHDLRLPHDLVPATRRFIRALRAWPGFLTMPGIAHYQ</sequence>
<evidence type="ECO:0000313" key="1">
    <source>
        <dbReference type="EMBL" id="MBB3175208.1"/>
    </source>
</evidence>
<accession>A0A839UXX6</accession>
<dbReference type="EC" id="2.5.1.18" evidence="1"/>
<gene>
    <name evidence="1" type="ORF">FHR90_003062</name>
</gene>
<organism evidence="1 2">
    <name type="scientific">Endobacter medicaginis</name>
    <dbReference type="NCBI Taxonomy" id="1181271"/>
    <lineage>
        <taxon>Bacteria</taxon>
        <taxon>Pseudomonadati</taxon>
        <taxon>Pseudomonadota</taxon>
        <taxon>Alphaproteobacteria</taxon>
        <taxon>Acetobacterales</taxon>
        <taxon>Acetobacteraceae</taxon>
        <taxon>Endobacter</taxon>
    </lineage>
</organism>
<dbReference type="RefSeq" id="WP_183275494.1">
    <property type="nucleotide sequence ID" value="NZ_JACHXV010000021.1"/>
</dbReference>
<dbReference type="EMBL" id="JACHXV010000021">
    <property type="protein sequence ID" value="MBB3175208.1"/>
    <property type="molecule type" value="Genomic_DNA"/>
</dbReference>
<dbReference type="AlphaFoldDB" id="A0A839UXX6"/>
<comment type="caution">
    <text evidence="1">The sequence shown here is derived from an EMBL/GenBank/DDBJ whole genome shotgun (WGS) entry which is preliminary data.</text>
</comment>
<evidence type="ECO:0000313" key="2">
    <source>
        <dbReference type="Proteomes" id="UP000557688"/>
    </source>
</evidence>